<dbReference type="InterPro" id="IPR036322">
    <property type="entry name" value="WD40_repeat_dom_sf"/>
</dbReference>
<feature type="coiled-coil region" evidence="4">
    <location>
        <begin position="463"/>
        <end position="524"/>
    </location>
</feature>
<evidence type="ECO:0000313" key="7">
    <source>
        <dbReference type="Proteomes" id="UP000009168"/>
    </source>
</evidence>
<evidence type="ECO:0000313" key="6">
    <source>
        <dbReference type="EMBL" id="EAS05501.2"/>
    </source>
</evidence>
<accession>Q24CF9</accession>
<keyword evidence="1 3" id="KW-0853">WD repeat</keyword>
<keyword evidence="2" id="KW-0677">Repeat</keyword>
<proteinExistence type="predicted"/>
<dbReference type="EMBL" id="GG662368">
    <property type="protein sequence ID" value="EAS05501.2"/>
    <property type="molecule type" value="Genomic_DNA"/>
</dbReference>
<evidence type="ECO:0000256" key="2">
    <source>
        <dbReference type="ARBA" id="ARBA00022737"/>
    </source>
</evidence>
<dbReference type="InParanoid" id="Q24CF9"/>
<evidence type="ECO:0000256" key="4">
    <source>
        <dbReference type="SAM" id="Coils"/>
    </source>
</evidence>
<feature type="repeat" description="WD" evidence="3">
    <location>
        <begin position="1533"/>
        <end position="1567"/>
    </location>
</feature>
<dbReference type="RefSeq" id="XP_001025746.2">
    <property type="nucleotide sequence ID" value="XM_001025746.2"/>
</dbReference>
<dbReference type="HOGENOM" id="CLU_000947_0_0_1"/>
<dbReference type="SUPFAM" id="SSF50978">
    <property type="entry name" value="WD40 repeat-like"/>
    <property type="match status" value="4"/>
</dbReference>
<dbReference type="Pfam" id="PF00400">
    <property type="entry name" value="WD40"/>
    <property type="match status" value="10"/>
</dbReference>
<organism evidence="6 7">
    <name type="scientific">Tetrahymena thermophila (strain SB210)</name>
    <dbReference type="NCBI Taxonomy" id="312017"/>
    <lineage>
        <taxon>Eukaryota</taxon>
        <taxon>Sar</taxon>
        <taxon>Alveolata</taxon>
        <taxon>Ciliophora</taxon>
        <taxon>Intramacronucleata</taxon>
        <taxon>Oligohymenophorea</taxon>
        <taxon>Hymenostomatida</taxon>
        <taxon>Tetrahymenina</taxon>
        <taxon>Tetrahymenidae</taxon>
        <taxon>Tetrahymena</taxon>
    </lineage>
</organism>
<evidence type="ECO:0000256" key="1">
    <source>
        <dbReference type="ARBA" id="ARBA00022574"/>
    </source>
</evidence>
<reference evidence="7" key="1">
    <citation type="journal article" date="2006" name="PLoS Biol.">
        <title>Macronuclear genome sequence of the ciliate Tetrahymena thermophila, a model eukaryote.</title>
        <authorList>
            <person name="Eisen J.A."/>
            <person name="Coyne R.S."/>
            <person name="Wu M."/>
            <person name="Wu D."/>
            <person name="Thiagarajan M."/>
            <person name="Wortman J.R."/>
            <person name="Badger J.H."/>
            <person name="Ren Q."/>
            <person name="Amedeo P."/>
            <person name="Jones K.M."/>
            <person name="Tallon L.J."/>
            <person name="Delcher A.L."/>
            <person name="Salzberg S.L."/>
            <person name="Silva J.C."/>
            <person name="Haas B.J."/>
            <person name="Majoros W.H."/>
            <person name="Farzad M."/>
            <person name="Carlton J.M."/>
            <person name="Smith R.K. Jr."/>
            <person name="Garg J."/>
            <person name="Pearlman R.E."/>
            <person name="Karrer K.M."/>
            <person name="Sun L."/>
            <person name="Manning G."/>
            <person name="Elde N.C."/>
            <person name="Turkewitz A.P."/>
            <person name="Asai D.J."/>
            <person name="Wilkes D.E."/>
            <person name="Wang Y."/>
            <person name="Cai H."/>
            <person name="Collins K."/>
            <person name="Stewart B.A."/>
            <person name="Lee S.R."/>
            <person name="Wilamowska K."/>
            <person name="Weinberg Z."/>
            <person name="Ruzzo W.L."/>
            <person name="Wloga D."/>
            <person name="Gaertig J."/>
            <person name="Frankel J."/>
            <person name="Tsao C.-C."/>
            <person name="Gorovsky M.A."/>
            <person name="Keeling P.J."/>
            <person name="Waller R.F."/>
            <person name="Patron N.J."/>
            <person name="Cherry J.M."/>
            <person name="Stover N.A."/>
            <person name="Krieger C.J."/>
            <person name="del Toro C."/>
            <person name="Ryder H.F."/>
            <person name="Williamson S.C."/>
            <person name="Barbeau R.A."/>
            <person name="Hamilton E.P."/>
            <person name="Orias E."/>
        </authorList>
    </citation>
    <scope>NUCLEOTIDE SEQUENCE [LARGE SCALE GENOMIC DNA]</scope>
    <source>
        <strain evidence="7">SB210</strain>
    </source>
</reference>
<dbReference type="PANTHER" id="PTHR19848:SF8">
    <property type="entry name" value="F-BOX AND WD REPEAT DOMAIN CONTAINING 7"/>
    <property type="match status" value="1"/>
</dbReference>
<dbReference type="GeneID" id="7828594"/>
<protein>
    <submittedName>
        <fullName evidence="6">WD domain, G-beta repeat protein</fullName>
    </submittedName>
</protein>
<dbReference type="InterPro" id="IPR015943">
    <property type="entry name" value="WD40/YVTN_repeat-like_dom_sf"/>
</dbReference>
<dbReference type="KEGG" id="tet:TTHERM_00930820"/>
<evidence type="ECO:0000256" key="3">
    <source>
        <dbReference type="PROSITE-ProRule" id="PRU00221"/>
    </source>
</evidence>
<dbReference type="STRING" id="312017.Q24CF9"/>
<dbReference type="eggNOG" id="KOG0263">
    <property type="taxonomic scope" value="Eukaryota"/>
</dbReference>
<dbReference type="Gene3D" id="3.40.50.300">
    <property type="entry name" value="P-loop containing nucleotide triphosphate hydrolases"/>
    <property type="match status" value="1"/>
</dbReference>
<dbReference type="PROSITE" id="PS50082">
    <property type="entry name" value="WD_REPEATS_2"/>
    <property type="match status" value="3"/>
</dbReference>
<dbReference type="PROSITE" id="PS50294">
    <property type="entry name" value="WD_REPEATS_REGION"/>
    <property type="match status" value="3"/>
</dbReference>
<feature type="repeat" description="WD" evidence="3">
    <location>
        <begin position="1914"/>
        <end position="1955"/>
    </location>
</feature>
<dbReference type="InterPro" id="IPR027417">
    <property type="entry name" value="P-loop_NTPase"/>
</dbReference>
<sequence>MVPRIDIVIQSSSKCYTIKRQINKSKTTNQMFIKINLDEFQYPQQDINTKDLELQIIDQGIEEGQKKIAQVESKQLLLQNFKAQKGNISQRLTQNLQEEGALLNNQHQMLRQVYFSNLRGTQTPDVMEMKQQAVGLSQIQRSNLINKINKMKSNASTIIFKKQSRINSQIDSFNITKKSFKLLGGGCGTSRPKNSDEDAISPQNIQKGLKKNNDQLDFDQLQSLKKDYNFDQKNNQQNEESQEIKAIDFNTNYAEYFKVDQVKDDEIELYIRLAIEESLYRFRESIVKQIQRDKVIDLINLIMNYLLIVIQVKNKQSLQKDINRIDKILKELQNYCKENRKIYPVLDLYKYFDILIALNSQRIGLDKANQSTFSKIAEKIIQLAKFGAGFVSIAGAIKNLTQLTLDDIKKTIKEVKLIYEEITSSTAFQQSKEMYADYTAGNLSQKLCALWFSRFDIIKEDNLTDKQSEIIFYLEELEKIQNKNKENNELVLFIYMQLNYLLGKEKSNDNFKEFSQKLKDLNQQDLILKFVNLLQLRPYKNGVVDYALKNIASQIVTNEHFRYQKAQLLLHFAEIIEYFDQQEEEHHKIMIDLCINYLQEKEMSVKIIYKGNHKMKEFIDKMDQHYLEIVKQSKESKSLLSTLVNNEEQVNQITNDIQKEEDIPRLLAINFFQLWEASVKQRQDQNKLAHKDDALLEAINLYIKQRAIFKEGNKIFMQDSLSTNSKEMDVLQQIIDKFLIPNYVKTAQQSQEKTNGQIISNSFPCQMLSILAEGGSGKSMLLKKLEYELLNNESEYVKDERAKYIPLIVKCSFLDKEEPSIEKYLLSQNFKSSEIEILKKSERNKLIMLDGYDEYTGKYFKVFNKLKISQWVNTIVIVTSRLDKISVQDAQIYLSIEDESDNSIQSNSYAILELQKIQDKDIQLYLEKFKVKLMKDNQLKKNQWQYERFQKTIFENKQFIQLLKLPINLYLTTRMILDLDLNDQNILNIFRTAKDQTQIQELFFQKTFKKSAQVFIGQQNLKAEENQEQLEIVFLSHFEYFQAMAIHIYKQKGNKLNFLTTTRNSIKFSLREDVQSNLKANNIETERLTQYLNNYADSRVIARTSITQEQESSKKEEEQEGSEPQSQEQKEIEKKQDEDLSYELEFRHKTIFEYFAARAMKFDFDIHKENIHLLPIETLQKFNINQIQIMQRGQNLSEQQILLKLFQLIEQDKKNCDIYQNYNFDQIEKNNRYIQYIRKSYIEKYDQKSLIDCGSSNLLSAIFISRFLFKDLILKQCSLSTLFNQNYRHYSLILDQCNLNNSVIVNMDSRSIESSNTSEAILDSLQQVFSNENQFRFSSVIFYGNSVIGVGKWGIITKYKMHNDILILEQTKRITCSPIKFIKKCSNDYAVIASIITVFLINLTDFKVHKIKNFYKTIKNIDFINNQIAVSCANDENYIGNLDFKFNKLEIGGSLLTLSYDCKLLVTQDKNTINIYNKINENYSLVKQITEFEKETHLAQFSPDGKFLATVLKRDSEIYIWNAENQFEMVKNIREHRYFITCIAFSSDNKYLASASKSGEVEIWDINDKFKEFKYVFQKFYVSAIAFSDDMQSFICCTKRLTCNIYDVQKQFKIKISIVGHTDNVRVVAFSPNGKYMTTISENKQIWDIEKDFQIIKTMECNFKTYGLSAAFSHDSKYLIFGLKEVIEILNVEKDFELIQTIKVHELCICGISFSYDGKYVATCGEDDRFCKIWNLNKNFELATQIENKFYFHSAVFSRNGKYLATGTKNCQVWNVEKNFEQIIEVNDNWNQCIAFSADSKYIAAGSEDNNCKILNAQKNFQVTHILEGFNCHVTSIDFSADGRYLATCSRDDKDCKIWSILENFSLIQTFKPNKDKRVFQVAFSADSQYLATASEKNCLLWSMQNRFEAISQTQSHSQQINSIAFSPNKKYLATCSNDKTCKIWDSENNFSLIKTIKDHSGYITSVAFSADSLYMVTGSKDETCKVWQVDNNFELYVTLKDHQDPIQSVAFSAKGNQYLATCSISFCRIYEYSKGFKLKDSLDVLSVNSLSFSPDNKYLVTCSIVIGSLKIFDVNKNFQVVYKIDQPFSSAVFSNNGKYLAARGNNKLFRCHQVFSIQNQFQMIQNSQIGIVTSITFSPDSKYLVTGSEQDCKIWSEQDGFQLKGTIEYPSYVLSIDFSQDGKYLAFGGQSKYIMVMEQFNSKYLL</sequence>
<dbReference type="Gene3D" id="2.130.10.10">
    <property type="entry name" value="YVTN repeat-like/Quinoprotein amine dehydrogenase"/>
    <property type="match status" value="5"/>
</dbReference>
<name>Q24CF9_TETTS</name>
<dbReference type="OrthoDB" id="3367at2759"/>
<dbReference type="SMART" id="SM00320">
    <property type="entry name" value="WD40"/>
    <property type="match status" value="16"/>
</dbReference>
<keyword evidence="4" id="KW-0175">Coiled coil</keyword>
<feature type="region of interest" description="Disordered" evidence="5">
    <location>
        <begin position="1106"/>
        <end position="1136"/>
    </location>
</feature>
<dbReference type="Proteomes" id="UP000009168">
    <property type="component" value="Unassembled WGS sequence"/>
</dbReference>
<feature type="repeat" description="WD" evidence="3">
    <location>
        <begin position="1957"/>
        <end position="1998"/>
    </location>
</feature>
<dbReference type="eggNOG" id="KOG0266">
    <property type="taxonomic scope" value="Eukaryota"/>
</dbReference>
<dbReference type="PANTHER" id="PTHR19848">
    <property type="entry name" value="WD40 REPEAT PROTEIN"/>
    <property type="match status" value="1"/>
</dbReference>
<dbReference type="CDD" id="cd00200">
    <property type="entry name" value="WD40"/>
    <property type="match status" value="3"/>
</dbReference>
<dbReference type="InterPro" id="IPR001680">
    <property type="entry name" value="WD40_rpt"/>
</dbReference>
<gene>
    <name evidence="6" type="ORF">TTHERM_00930820</name>
</gene>
<evidence type="ECO:0000256" key="5">
    <source>
        <dbReference type="SAM" id="MobiDB-lite"/>
    </source>
</evidence>
<keyword evidence="7" id="KW-1185">Reference proteome</keyword>